<evidence type="ECO:0000313" key="3">
    <source>
        <dbReference type="Proteomes" id="UP000694426"/>
    </source>
</evidence>
<organism evidence="2 3">
    <name type="scientific">Anser brachyrhynchus</name>
    <name type="common">Pink-footed goose</name>
    <dbReference type="NCBI Taxonomy" id="132585"/>
    <lineage>
        <taxon>Eukaryota</taxon>
        <taxon>Metazoa</taxon>
        <taxon>Chordata</taxon>
        <taxon>Craniata</taxon>
        <taxon>Vertebrata</taxon>
        <taxon>Euteleostomi</taxon>
        <taxon>Archelosauria</taxon>
        <taxon>Archosauria</taxon>
        <taxon>Dinosauria</taxon>
        <taxon>Saurischia</taxon>
        <taxon>Theropoda</taxon>
        <taxon>Coelurosauria</taxon>
        <taxon>Aves</taxon>
        <taxon>Neognathae</taxon>
        <taxon>Galloanserae</taxon>
        <taxon>Anseriformes</taxon>
        <taxon>Anatidae</taxon>
        <taxon>Anserinae</taxon>
        <taxon>Anser</taxon>
    </lineage>
</organism>
<accession>A0A8B9CBZ2</accession>
<evidence type="ECO:0000256" key="1">
    <source>
        <dbReference type="SAM" id="MobiDB-lite"/>
    </source>
</evidence>
<name>A0A8B9CBZ2_9AVES</name>
<dbReference type="AlphaFoldDB" id="A0A8B9CBZ2"/>
<feature type="region of interest" description="Disordered" evidence="1">
    <location>
        <begin position="103"/>
        <end position="125"/>
    </location>
</feature>
<dbReference type="Ensembl" id="ENSABRT00000023346.1">
    <property type="protein sequence ID" value="ENSABRP00000016405.1"/>
    <property type="gene ID" value="ENSABRG00000014382.1"/>
</dbReference>
<protein>
    <submittedName>
        <fullName evidence="2">Uncharacterized protein</fullName>
    </submittedName>
</protein>
<evidence type="ECO:0000313" key="2">
    <source>
        <dbReference type="Ensembl" id="ENSABRP00000016405.1"/>
    </source>
</evidence>
<dbReference type="Proteomes" id="UP000694426">
    <property type="component" value="Unplaced"/>
</dbReference>
<sequence>MKCIHLTIVANWVYNPSCLIPCSSCEDIRDYSSVDDIYLHMLQSTHSNLIYFIMLAKMNATISMEVFKSSSKASNFSGPLQLLRAAWRCLSSGGSTCQELPPSTQCSGPATHLHAPAPQQAHRRA</sequence>
<reference evidence="2" key="2">
    <citation type="submission" date="2025-09" db="UniProtKB">
        <authorList>
            <consortium name="Ensembl"/>
        </authorList>
    </citation>
    <scope>IDENTIFICATION</scope>
</reference>
<proteinExistence type="predicted"/>
<keyword evidence="3" id="KW-1185">Reference proteome</keyword>
<reference evidence="2" key="1">
    <citation type="submission" date="2025-08" db="UniProtKB">
        <authorList>
            <consortium name="Ensembl"/>
        </authorList>
    </citation>
    <scope>IDENTIFICATION</scope>
</reference>